<gene>
    <name evidence="1" type="ORF">FNK824_LOCUS30090</name>
</gene>
<proteinExistence type="predicted"/>
<accession>A0A819TK13</accession>
<sequence>MTATDAAVQADTGWAGRYLEDRFTNYPTPPITDRDSANAVMEDPLAIQIGYLTSTTLLGSNQSMAVAINDPASYATLVGGGTGGTTTDLPCCDAGDLVSFIRQQQALAIGYSAEITSAHNAGNITPAPVYPTGNSIADQLKIVARLVGGGLKTKVYFLTIGGFDTHSAQVQSGGGTNNNLGNHANLLGKLSAGIKAFQDDLLQRGVEDKVFIINLFFTDI</sequence>
<protein>
    <submittedName>
        <fullName evidence="1">Uncharacterized protein</fullName>
    </submittedName>
</protein>
<name>A0A819TK13_9BILA</name>
<comment type="caution">
    <text evidence="1">The sequence shown here is derived from an EMBL/GenBank/DDBJ whole genome shotgun (WGS) entry which is preliminary data.</text>
</comment>
<reference evidence="1" key="1">
    <citation type="submission" date="2021-02" db="EMBL/GenBank/DDBJ databases">
        <authorList>
            <person name="Nowell W R."/>
        </authorList>
    </citation>
    <scope>NUCLEOTIDE SEQUENCE</scope>
</reference>
<dbReference type="AlphaFoldDB" id="A0A819TK13"/>
<dbReference type="EMBL" id="CAJOBE010009057">
    <property type="protein sequence ID" value="CAF4076131.1"/>
    <property type="molecule type" value="Genomic_DNA"/>
</dbReference>
<dbReference type="Proteomes" id="UP000663874">
    <property type="component" value="Unassembled WGS sequence"/>
</dbReference>
<evidence type="ECO:0000313" key="2">
    <source>
        <dbReference type="Proteomes" id="UP000663874"/>
    </source>
</evidence>
<organism evidence="1 2">
    <name type="scientific">Rotaria sordida</name>
    <dbReference type="NCBI Taxonomy" id="392033"/>
    <lineage>
        <taxon>Eukaryota</taxon>
        <taxon>Metazoa</taxon>
        <taxon>Spiralia</taxon>
        <taxon>Gnathifera</taxon>
        <taxon>Rotifera</taxon>
        <taxon>Eurotatoria</taxon>
        <taxon>Bdelloidea</taxon>
        <taxon>Philodinida</taxon>
        <taxon>Philodinidae</taxon>
        <taxon>Rotaria</taxon>
    </lineage>
</organism>
<evidence type="ECO:0000313" key="1">
    <source>
        <dbReference type="EMBL" id="CAF4076131.1"/>
    </source>
</evidence>